<accession>A0A388TER2</accession>
<dbReference type="Proteomes" id="UP000275925">
    <property type="component" value="Unassembled WGS sequence"/>
</dbReference>
<protein>
    <submittedName>
        <fullName evidence="1">Uncharacterized protein</fullName>
    </submittedName>
</protein>
<dbReference type="EMBL" id="BGZO01000003">
    <property type="protein sequence ID" value="GBR75534.1"/>
    <property type="molecule type" value="Genomic_DNA"/>
</dbReference>
<sequence length="153" mass="18308">MATKTKVNRVSNITKYLKKNTKEQNPQKFLLELDDIVNHELEMVENTAKEESVKNTIREINRGVVKAQVAKQYREAFKRLEYYLKGKLFYIAYKESRKFIKFKEIDAIVDKATLFSFVNEIETGQEYAWKLIDNLVDDYLRNFLYGIFTYLYF</sequence>
<evidence type="ECO:0000313" key="1">
    <source>
        <dbReference type="EMBL" id="GBR75534.1"/>
    </source>
</evidence>
<reference evidence="1 2" key="1">
    <citation type="journal article" date="2019" name="ISME J.">
        <title>Genome analyses of uncultured TG2/ZB3 bacteria in 'Margulisbacteria' specifically attached to ectosymbiotic spirochetes of protists in the termite gut.</title>
        <authorList>
            <person name="Utami Y.D."/>
            <person name="Kuwahara H."/>
            <person name="Igai K."/>
            <person name="Murakami T."/>
            <person name="Sugaya K."/>
            <person name="Morikawa T."/>
            <person name="Nagura Y."/>
            <person name="Yuki M."/>
            <person name="Deevong P."/>
            <person name="Inoue T."/>
            <person name="Kihara K."/>
            <person name="Lo N."/>
            <person name="Yamada A."/>
            <person name="Ohkuma M."/>
            <person name="Hongoh Y."/>
        </authorList>
    </citation>
    <scope>NUCLEOTIDE SEQUENCE [LARGE SCALE GENOMIC DNA]</scope>
    <source>
        <strain evidence="1">NkOx7-02</strain>
    </source>
</reference>
<proteinExistence type="predicted"/>
<gene>
    <name evidence="1" type="ORF">NO2_0199</name>
</gene>
<dbReference type="AlphaFoldDB" id="A0A388TER2"/>
<evidence type="ECO:0000313" key="2">
    <source>
        <dbReference type="Proteomes" id="UP000275925"/>
    </source>
</evidence>
<keyword evidence="2" id="KW-1185">Reference proteome</keyword>
<name>A0A388TER2_9BACT</name>
<organism evidence="1 2">
    <name type="scientific">Candidatus Termititenax persephonae</name>
    <dbReference type="NCBI Taxonomy" id="2218525"/>
    <lineage>
        <taxon>Bacteria</taxon>
        <taxon>Bacillati</taxon>
        <taxon>Candidatus Margulisiibacteriota</taxon>
        <taxon>Candidatus Termititenacia</taxon>
        <taxon>Candidatus Termititenacales</taxon>
        <taxon>Candidatus Termititenacaceae</taxon>
        <taxon>Candidatus Termititenax</taxon>
    </lineage>
</organism>
<comment type="caution">
    <text evidence="1">The sequence shown here is derived from an EMBL/GenBank/DDBJ whole genome shotgun (WGS) entry which is preliminary data.</text>
</comment>